<feature type="domain" description="PHD-type" evidence="7">
    <location>
        <begin position="694"/>
        <end position="745"/>
    </location>
</feature>
<feature type="compositionally biased region" description="Low complexity" evidence="6">
    <location>
        <begin position="752"/>
        <end position="769"/>
    </location>
</feature>
<dbReference type="RefSeq" id="XP_024749643.1">
    <property type="nucleotide sequence ID" value="XM_024897419.1"/>
</dbReference>
<protein>
    <recommendedName>
        <fullName evidence="7">PHD-type domain-containing protein</fullName>
    </recommendedName>
</protein>
<reference evidence="9" key="1">
    <citation type="submission" date="2016-07" db="EMBL/GenBank/DDBJ databases">
        <title>Multiple horizontal gene transfer events from other fungi enriched the ability of initially mycotrophic Trichoderma (Ascomycota) to feed on dead plant biomass.</title>
        <authorList>
            <consortium name="DOE Joint Genome Institute"/>
            <person name="Atanasova L."/>
            <person name="Chenthamara K."/>
            <person name="Zhang J."/>
            <person name="Grujic M."/>
            <person name="Henrissat B."/>
            <person name="Kuo A."/>
            <person name="Aerts A."/>
            <person name="Salamov A."/>
            <person name="Lipzen A."/>
            <person name="Labutti K."/>
            <person name="Barry K."/>
            <person name="Miao Y."/>
            <person name="Rahimi M.J."/>
            <person name="Shen Q."/>
            <person name="Grigoriev I.V."/>
            <person name="Kubicek C.P."/>
            <person name="Druzhinina I.S."/>
        </authorList>
    </citation>
    <scope>NUCLEOTIDE SEQUENCE [LARGE SCALE GENOMIC DNA]</scope>
    <source>
        <strain evidence="9">TUCIM 6016</strain>
    </source>
</reference>
<evidence type="ECO:0000256" key="1">
    <source>
        <dbReference type="ARBA" id="ARBA00022723"/>
    </source>
</evidence>
<name>A0A2T4BAG2_9HYPO</name>
<feature type="region of interest" description="Disordered" evidence="6">
    <location>
        <begin position="1"/>
        <end position="52"/>
    </location>
</feature>
<feature type="compositionally biased region" description="Acidic residues" evidence="6">
    <location>
        <begin position="557"/>
        <end position="568"/>
    </location>
</feature>
<feature type="compositionally biased region" description="Polar residues" evidence="6">
    <location>
        <begin position="296"/>
        <end position="309"/>
    </location>
</feature>
<dbReference type="InterPro" id="IPR019786">
    <property type="entry name" value="Zinc_finger_PHD-type_CS"/>
</dbReference>
<dbReference type="PANTHER" id="PTHR46462:SF3">
    <property type="entry name" value="UPSET, ISOFORM A"/>
    <property type="match status" value="1"/>
</dbReference>
<dbReference type="InterPro" id="IPR001965">
    <property type="entry name" value="Znf_PHD"/>
</dbReference>
<feature type="compositionally biased region" description="Basic and acidic residues" evidence="6">
    <location>
        <begin position="544"/>
        <end position="556"/>
    </location>
</feature>
<dbReference type="SUPFAM" id="SSF57903">
    <property type="entry name" value="FYVE/PHD zinc finger"/>
    <property type="match status" value="1"/>
</dbReference>
<evidence type="ECO:0000259" key="7">
    <source>
        <dbReference type="PROSITE" id="PS50016"/>
    </source>
</evidence>
<feature type="compositionally biased region" description="Basic and acidic residues" evidence="6">
    <location>
        <begin position="201"/>
        <end position="210"/>
    </location>
</feature>
<dbReference type="GO" id="GO:0006355">
    <property type="term" value="P:regulation of DNA-templated transcription"/>
    <property type="evidence" value="ECO:0007669"/>
    <property type="project" value="TreeGrafter"/>
</dbReference>
<dbReference type="EMBL" id="KZ680213">
    <property type="protein sequence ID" value="PTB66323.1"/>
    <property type="molecule type" value="Genomic_DNA"/>
</dbReference>
<dbReference type="GO" id="GO:0070210">
    <property type="term" value="C:Rpd3L-Expanded complex"/>
    <property type="evidence" value="ECO:0007669"/>
    <property type="project" value="TreeGrafter"/>
</dbReference>
<dbReference type="InterPro" id="IPR011011">
    <property type="entry name" value="Znf_FYVE_PHD"/>
</dbReference>
<evidence type="ECO:0000256" key="3">
    <source>
        <dbReference type="ARBA" id="ARBA00022833"/>
    </source>
</evidence>
<evidence type="ECO:0000256" key="2">
    <source>
        <dbReference type="ARBA" id="ARBA00022771"/>
    </source>
</evidence>
<dbReference type="AlphaFoldDB" id="A0A2T4BAG2"/>
<evidence type="ECO:0000313" key="9">
    <source>
        <dbReference type="Proteomes" id="UP000241546"/>
    </source>
</evidence>
<feature type="compositionally biased region" description="Basic and acidic residues" evidence="6">
    <location>
        <begin position="405"/>
        <end position="416"/>
    </location>
</feature>
<dbReference type="PANTHER" id="PTHR46462">
    <property type="entry name" value="UPSET, ISOFORM A"/>
    <property type="match status" value="1"/>
</dbReference>
<keyword evidence="9" id="KW-1185">Reference proteome</keyword>
<dbReference type="InterPro" id="IPR013083">
    <property type="entry name" value="Znf_RING/FYVE/PHD"/>
</dbReference>
<organism evidence="8 9">
    <name type="scientific">Trichoderma citrinoviride</name>
    <dbReference type="NCBI Taxonomy" id="58853"/>
    <lineage>
        <taxon>Eukaryota</taxon>
        <taxon>Fungi</taxon>
        <taxon>Dikarya</taxon>
        <taxon>Ascomycota</taxon>
        <taxon>Pezizomycotina</taxon>
        <taxon>Sordariomycetes</taxon>
        <taxon>Hypocreomycetidae</taxon>
        <taxon>Hypocreales</taxon>
        <taxon>Hypocreaceae</taxon>
        <taxon>Trichoderma</taxon>
    </lineage>
</organism>
<dbReference type="GeneID" id="36605537"/>
<gene>
    <name evidence="8" type="ORF">BBK36DRAFT_1207579</name>
</gene>
<feature type="compositionally biased region" description="Pro residues" evidence="6">
    <location>
        <begin position="115"/>
        <end position="126"/>
    </location>
</feature>
<keyword evidence="1" id="KW-0479">Metal-binding</keyword>
<dbReference type="PROSITE" id="PS01359">
    <property type="entry name" value="ZF_PHD_1"/>
    <property type="match status" value="1"/>
</dbReference>
<feature type="region of interest" description="Disordered" evidence="6">
    <location>
        <begin position="112"/>
        <end position="133"/>
    </location>
</feature>
<feature type="compositionally biased region" description="Polar residues" evidence="6">
    <location>
        <begin position="492"/>
        <end position="507"/>
    </location>
</feature>
<dbReference type="SMART" id="SM00249">
    <property type="entry name" value="PHD"/>
    <property type="match status" value="1"/>
</dbReference>
<feature type="region of interest" description="Disordered" evidence="6">
    <location>
        <begin position="752"/>
        <end position="782"/>
    </location>
</feature>
<accession>A0A2T4BAG2</accession>
<keyword evidence="4" id="KW-0156">Chromatin regulator</keyword>
<dbReference type="Proteomes" id="UP000241546">
    <property type="component" value="Unassembled WGS sequence"/>
</dbReference>
<dbReference type="GO" id="GO:0008270">
    <property type="term" value="F:zinc ion binding"/>
    <property type="evidence" value="ECO:0007669"/>
    <property type="project" value="UniProtKB-KW"/>
</dbReference>
<dbReference type="GO" id="GO:0034967">
    <property type="term" value="C:Set3 complex"/>
    <property type="evidence" value="ECO:0007669"/>
    <property type="project" value="TreeGrafter"/>
</dbReference>
<dbReference type="Gene3D" id="3.30.40.10">
    <property type="entry name" value="Zinc/RING finger domain, C3HC4 (zinc finger)"/>
    <property type="match status" value="1"/>
</dbReference>
<feature type="region of interest" description="Disordered" evidence="6">
    <location>
        <begin position="392"/>
        <end position="638"/>
    </location>
</feature>
<feature type="compositionally biased region" description="Low complexity" evidence="6">
    <location>
        <begin position="460"/>
        <end position="471"/>
    </location>
</feature>
<proteinExistence type="predicted"/>
<evidence type="ECO:0000256" key="4">
    <source>
        <dbReference type="ARBA" id="ARBA00022853"/>
    </source>
</evidence>
<dbReference type="OrthoDB" id="419183at2759"/>
<feature type="region of interest" description="Disordered" evidence="6">
    <location>
        <begin position="152"/>
        <end position="210"/>
    </location>
</feature>
<evidence type="ECO:0000256" key="6">
    <source>
        <dbReference type="SAM" id="MobiDB-lite"/>
    </source>
</evidence>
<dbReference type="Pfam" id="PF20826">
    <property type="entry name" value="PHD_5"/>
    <property type="match status" value="1"/>
</dbReference>
<sequence>MPALRSLHHSSFGDPNAHPPPTPKQTPTAGAFPSPIFETPKPPQGSFADASGLTPRFAEEYSVFNATPGNLRGAQFPFADLVPATPFATSYLGHKRLLSVEELAVEIATRANIPPSNPNLPPPPVDPSRRLPSSPAALILSTKAAAANSDAHLGPAFSSSHAKSPKKVRRGTIEGSDAAQPLSPPPSAHKGGPKLAPKVNMQDDRAYGHPDFGDGFQGHHDMAAMMGGADDMFVYPMSAPPSTANFWDPAMGMDLDFSSAGAAFFQPSHRHTGSFDWNSDIQLFQDPVPPAPPPSSNQENVQPNAPNMQHQPLRRERMLAPKPPVTGQSAAPVTGTAMFQAPVDDSFGLVTPMEGVDPGLIYSRPTTSSMNADFNPAMNAVSANMVATAEAGSSRIMAQPRRTNSLKETKRGKMPDRTFTASPVKAMGRPELNRSVSDNRGKKANGRGALPTLAPASRPASQAGSNGNNANVDAGKPAARSGRMSPLKSQRRLSSLASIPESASQPQLHRPRTSVRFTIDAHGRARAETTVTMEDAGGITRSRSSRELSASRRSWESSDDDSSTDEEPIIIPSRANSCNASFALPDPRKPVGSIFHSGRRSISDRSRSASTPSLVTPIDGDSDPETIMTDHQERGGDAASELRKVVEDRQKRSLQMENVRSQQRILGPSSSGNFKAISPPISMADSSYRMDGHRIRCVCSRNEADEENGYMLQCESCEMWLHGKCVNISRRTMPSVYICGYCANTPNVAARRAQQQQHSGRASSGGHSALFSLPNKTLRTLR</sequence>
<keyword evidence="3" id="KW-0862">Zinc</keyword>
<dbReference type="PROSITE" id="PS50016">
    <property type="entry name" value="ZF_PHD_2"/>
    <property type="match status" value="1"/>
</dbReference>
<evidence type="ECO:0000313" key="8">
    <source>
        <dbReference type="EMBL" id="PTB66323.1"/>
    </source>
</evidence>
<dbReference type="InterPro" id="IPR019787">
    <property type="entry name" value="Znf_PHD-finger"/>
</dbReference>
<keyword evidence="2 5" id="KW-0863">Zinc-finger</keyword>
<dbReference type="GO" id="GO:0006325">
    <property type="term" value="P:chromatin organization"/>
    <property type="evidence" value="ECO:0007669"/>
    <property type="project" value="UniProtKB-KW"/>
</dbReference>
<feature type="region of interest" description="Disordered" evidence="6">
    <location>
        <begin position="282"/>
        <end position="309"/>
    </location>
</feature>
<evidence type="ECO:0000256" key="5">
    <source>
        <dbReference type="PROSITE-ProRule" id="PRU00146"/>
    </source>
</evidence>
<feature type="compositionally biased region" description="Basic and acidic residues" evidence="6">
    <location>
        <begin position="628"/>
        <end position="638"/>
    </location>
</feature>